<feature type="compositionally biased region" description="Acidic residues" evidence="1">
    <location>
        <begin position="133"/>
        <end position="142"/>
    </location>
</feature>
<evidence type="ECO:0000313" key="3">
    <source>
        <dbReference type="EMBL" id="QHN34114.1"/>
    </source>
</evidence>
<evidence type="ECO:0000256" key="1">
    <source>
        <dbReference type="SAM" id="MobiDB-lite"/>
    </source>
</evidence>
<keyword evidence="2" id="KW-1133">Transmembrane helix</keyword>
<feature type="compositionally biased region" description="Low complexity" evidence="1">
    <location>
        <begin position="453"/>
        <end position="464"/>
    </location>
</feature>
<evidence type="ECO:0000256" key="2">
    <source>
        <dbReference type="SAM" id="Phobius"/>
    </source>
</evidence>
<accession>A0ABX6IE81</accession>
<feature type="compositionally biased region" description="Acidic residues" evidence="1">
    <location>
        <begin position="49"/>
        <end position="59"/>
    </location>
</feature>
<gene>
    <name evidence="3" type="ORF">GII31_03545</name>
</gene>
<evidence type="ECO:0000313" key="4">
    <source>
        <dbReference type="Proteomes" id="UP001059836"/>
    </source>
</evidence>
<feature type="compositionally biased region" description="Low complexity" evidence="1">
    <location>
        <begin position="60"/>
        <end position="70"/>
    </location>
</feature>
<sequence>MTRTDEPTDSDSDNAPSTPARKPSGGIGINSATVVISKDNLPDFSDLPPLEDTELDDGGADAPEPAGATDSGTAKPAGAIKRAKPRGGGSIDGPTVAISSDALAEIAAATAAEAEAAGDVPLDTPSDTGPETPGDETADETEVATSAADADSEAGPDDSAGPDNDAEPDTGSKTAAVAAGAVIAGAVGTAAVAARGSDETDTATDSTDDTDSPDASERAAKQGSSETVDDAEVSAAPDSGDGPTESGTGESAESDADAQVVGDPETPDPETPDPETPDPETPDGESAAEETPEVADSADDAELAPVETAGTEADAAEDVPEEPDTAEEVVAAAPDTAVDGPVVDTPAGDAPAADATPAWQADTGEAGTAEEVAASEEPTKKFATLTAPGRDTGRDQTPRTDTKPFGESTTAELNELDKPAAPGMVASEAPTDRTPRLPTDSPAAKAPVEKLPRPSGARPIAGAPAAPPTAKEKTDGWSTTRHRPQPVGATDTAKSGGRKKWWLVAAVVAVLAIVGVVAALLNTNKSTPEVDRAAEAARTYGNAVYTGDLDTLRSITCGVKREEFTQWDGKEQQYQELYEQQKAANQLVRVNRVTAAMINDDGTANVQVEAVNTSRPTETEEAIIVLRKVEGDWKVCNAP</sequence>
<protein>
    <submittedName>
        <fullName evidence="3">DUF4878 domain-containing protein</fullName>
    </submittedName>
</protein>
<reference evidence="3" key="1">
    <citation type="journal article" date="2021" name="Nat. Microbiol.">
        <title>Cocultivation of an ultrasmall environmental parasitic bacterium with lytic ability against bacteria associated with wastewater foams.</title>
        <authorList>
            <person name="Batinovic S."/>
            <person name="Rose J.J.A."/>
            <person name="Ratcliffe J."/>
            <person name="Seviour R.J."/>
            <person name="Petrovski S."/>
        </authorList>
    </citation>
    <scope>NUCLEOTIDE SEQUENCE</scope>
    <source>
        <strain evidence="3">CON9</strain>
    </source>
</reference>
<feature type="compositionally biased region" description="Acidic residues" evidence="1">
    <location>
        <begin position="314"/>
        <end position="327"/>
    </location>
</feature>
<keyword evidence="2" id="KW-0472">Membrane</keyword>
<dbReference type="Proteomes" id="UP001059836">
    <property type="component" value="Chromosome"/>
</dbReference>
<dbReference type="RefSeq" id="WP_260840291.1">
    <property type="nucleotide sequence ID" value="NZ_CP045809.1"/>
</dbReference>
<keyword evidence="4" id="KW-1185">Reference proteome</keyword>
<dbReference type="EMBL" id="CP045809">
    <property type="protein sequence ID" value="QHN34114.1"/>
    <property type="molecule type" value="Genomic_DNA"/>
</dbReference>
<feature type="compositionally biased region" description="Acidic residues" evidence="1">
    <location>
        <begin position="199"/>
        <end position="214"/>
    </location>
</feature>
<organism evidence="3 4">
    <name type="scientific">Gordonia pseudamarae</name>
    <dbReference type="NCBI Taxonomy" id="2831662"/>
    <lineage>
        <taxon>Bacteria</taxon>
        <taxon>Bacillati</taxon>
        <taxon>Actinomycetota</taxon>
        <taxon>Actinomycetes</taxon>
        <taxon>Mycobacteriales</taxon>
        <taxon>Gordoniaceae</taxon>
        <taxon>Gordonia</taxon>
    </lineage>
</organism>
<name>A0ABX6IE81_9ACTN</name>
<feature type="region of interest" description="Disordered" evidence="1">
    <location>
        <begin position="110"/>
        <end position="175"/>
    </location>
</feature>
<feature type="compositionally biased region" description="Low complexity" evidence="1">
    <location>
        <begin position="328"/>
        <end position="376"/>
    </location>
</feature>
<feature type="compositionally biased region" description="Acidic residues" evidence="1">
    <location>
        <begin position="265"/>
        <end position="302"/>
    </location>
</feature>
<feature type="compositionally biased region" description="Basic and acidic residues" evidence="1">
    <location>
        <begin position="391"/>
        <end position="404"/>
    </location>
</feature>
<dbReference type="Gene3D" id="3.10.450.50">
    <property type="match status" value="1"/>
</dbReference>
<proteinExistence type="predicted"/>
<feature type="transmembrane region" description="Helical" evidence="2">
    <location>
        <begin position="501"/>
        <end position="522"/>
    </location>
</feature>
<feature type="region of interest" description="Disordered" evidence="1">
    <location>
        <begin position="1"/>
        <end position="96"/>
    </location>
</feature>
<feature type="region of interest" description="Disordered" evidence="1">
    <location>
        <begin position="191"/>
        <end position="495"/>
    </location>
</feature>
<keyword evidence="2" id="KW-0812">Transmembrane</keyword>